<dbReference type="OrthoDB" id="621413at2759"/>
<name>A0A0C3L7V9_9AGAM</name>
<evidence type="ECO:0000256" key="1">
    <source>
        <dbReference type="ARBA" id="ARBA00022741"/>
    </source>
</evidence>
<dbReference type="GO" id="GO:0005524">
    <property type="term" value="F:ATP binding"/>
    <property type="evidence" value="ECO:0007669"/>
    <property type="project" value="UniProtKB-KW"/>
</dbReference>
<keyword evidence="1" id="KW-0547">Nucleotide-binding</keyword>
<dbReference type="Proteomes" id="UP000054248">
    <property type="component" value="Unassembled WGS sequence"/>
</dbReference>
<dbReference type="Pfam" id="PF13424">
    <property type="entry name" value="TPR_12"/>
    <property type="match status" value="2"/>
</dbReference>
<dbReference type="PANTHER" id="PTHR44329">
    <property type="entry name" value="SERINE/THREONINE-PROTEIN KINASE TNNI3K-RELATED"/>
    <property type="match status" value="1"/>
</dbReference>
<keyword evidence="3" id="KW-0802">TPR repeat</keyword>
<feature type="domain" description="Protein kinase" evidence="4">
    <location>
        <begin position="37"/>
        <end position="318"/>
    </location>
</feature>
<dbReference type="STRING" id="1051891.A0A0C3L7V9"/>
<evidence type="ECO:0000256" key="3">
    <source>
        <dbReference type="PROSITE-ProRule" id="PRU00339"/>
    </source>
</evidence>
<dbReference type="SUPFAM" id="SSF48452">
    <property type="entry name" value="TPR-like"/>
    <property type="match status" value="2"/>
</dbReference>
<dbReference type="InterPro" id="IPR001245">
    <property type="entry name" value="Ser-Thr/Tyr_kinase_cat_dom"/>
</dbReference>
<dbReference type="InterPro" id="IPR000719">
    <property type="entry name" value="Prot_kinase_dom"/>
</dbReference>
<dbReference type="SMART" id="SM00220">
    <property type="entry name" value="S_TKc"/>
    <property type="match status" value="1"/>
</dbReference>
<accession>A0A0C3L7V9</accession>
<keyword evidence="2" id="KW-0067">ATP-binding</keyword>
<dbReference type="PANTHER" id="PTHR44329:SF298">
    <property type="entry name" value="MIXED LINEAGE KINASE DOMAIN-LIKE PROTEIN"/>
    <property type="match status" value="1"/>
</dbReference>
<dbReference type="SUPFAM" id="SSF56112">
    <property type="entry name" value="Protein kinase-like (PK-like)"/>
    <property type="match status" value="1"/>
</dbReference>
<reference evidence="5 6" key="1">
    <citation type="submission" date="2014-04" db="EMBL/GenBank/DDBJ databases">
        <authorList>
            <consortium name="DOE Joint Genome Institute"/>
            <person name="Kuo A."/>
            <person name="Girlanda M."/>
            <person name="Perotto S."/>
            <person name="Kohler A."/>
            <person name="Nagy L.G."/>
            <person name="Floudas D."/>
            <person name="Copeland A."/>
            <person name="Barry K.W."/>
            <person name="Cichocki N."/>
            <person name="Veneault-Fourrey C."/>
            <person name="LaButti K."/>
            <person name="Lindquist E.A."/>
            <person name="Lipzen A."/>
            <person name="Lundell T."/>
            <person name="Morin E."/>
            <person name="Murat C."/>
            <person name="Sun H."/>
            <person name="Tunlid A."/>
            <person name="Henrissat B."/>
            <person name="Grigoriev I.V."/>
            <person name="Hibbett D.S."/>
            <person name="Martin F."/>
            <person name="Nordberg H.P."/>
            <person name="Cantor M.N."/>
            <person name="Hua S.X."/>
        </authorList>
    </citation>
    <scope>NUCLEOTIDE SEQUENCE [LARGE SCALE GENOMIC DNA]</scope>
    <source>
        <strain evidence="5 6">MUT 4182</strain>
    </source>
</reference>
<keyword evidence="6" id="KW-1185">Reference proteome</keyword>
<dbReference type="Pfam" id="PF13181">
    <property type="entry name" value="TPR_8"/>
    <property type="match status" value="1"/>
</dbReference>
<feature type="repeat" description="TPR" evidence="3">
    <location>
        <begin position="572"/>
        <end position="605"/>
    </location>
</feature>
<dbReference type="SMART" id="SM00028">
    <property type="entry name" value="TPR"/>
    <property type="match status" value="6"/>
</dbReference>
<dbReference type="PROSITE" id="PS00108">
    <property type="entry name" value="PROTEIN_KINASE_ST"/>
    <property type="match status" value="1"/>
</dbReference>
<dbReference type="Gene3D" id="1.25.40.10">
    <property type="entry name" value="Tetratricopeptide repeat domain"/>
    <property type="match status" value="3"/>
</dbReference>
<evidence type="ECO:0000313" key="5">
    <source>
        <dbReference type="EMBL" id="KIO17607.1"/>
    </source>
</evidence>
<dbReference type="InterPro" id="IPR011990">
    <property type="entry name" value="TPR-like_helical_dom_sf"/>
</dbReference>
<dbReference type="GO" id="GO:0097527">
    <property type="term" value="P:necroptotic signaling pathway"/>
    <property type="evidence" value="ECO:0007669"/>
    <property type="project" value="TreeGrafter"/>
</dbReference>
<dbReference type="EMBL" id="KN823363">
    <property type="protein sequence ID" value="KIO17607.1"/>
    <property type="molecule type" value="Genomic_DNA"/>
</dbReference>
<reference evidence="6" key="2">
    <citation type="submission" date="2015-01" db="EMBL/GenBank/DDBJ databases">
        <title>Evolutionary Origins and Diversification of the Mycorrhizal Mutualists.</title>
        <authorList>
            <consortium name="DOE Joint Genome Institute"/>
            <consortium name="Mycorrhizal Genomics Consortium"/>
            <person name="Kohler A."/>
            <person name="Kuo A."/>
            <person name="Nagy L.G."/>
            <person name="Floudas D."/>
            <person name="Copeland A."/>
            <person name="Barry K.W."/>
            <person name="Cichocki N."/>
            <person name="Veneault-Fourrey C."/>
            <person name="LaButti K."/>
            <person name="Lindquist E.A."/>
            <person name="Lipzen A."/>
            <person name="Lundell T."/>
            <person name="Morin E."/>
            <person name="Murat C."/>
            <person name="Riley R."/>
            <person name="Ohm R."/>
            <person name="Sun H."/>
            <person name="Tunlid A."/>
            <person name="Henrissat B."/>
            <person name="Grigoriev I.V."/>
            <person name="Hibbett D.S."/>
            <person name="Martin F."/>
        </authorList>
    </citation>
    <scope>NUCLEOTIDE SEQUENCE [LARGE SCALE GENOMIC DNA]</scope>
    <source>
        <strain evidence="6">MUT 4182</strain>
    </source>
</reference>
<evidence type="ECO:0000259" key="4">
    <source>
        <dbReference type="PROSITE" id="PS50011"/>
    </source>
</evidence>
<dbReference type="Gene3D" id="1.10.510.10">
    <property type="entry name" value="Transferase(Phosphotransferase) domain 1"/>
    <property type="match status" value="1"/>
</dbReference>
<dbReference type="HOGENOM" id="CLU_000288_7_37_1"/>
<organism evidence="5 6">
    <name type="scientific">Tulasnella calospora MUT 4182</name>
    <dbReference type="NCBI Taxonomy" id="1051891"/>
    <lineage>
        <taxon>Eukaryota</taxon>
        <taxon>Fungi</taxon>
        <taxon>Dikarya</taxon>
        <taxon>Basidiomycota</taxon>
        <taxon>Agaricomycotina</taxon>
        <taxon>Agaricomycetes</taxon>
        <taxon>Cantharellales</taxon>
        <taxon>Tulasnellaceae</taxon>
        <taxon>Tulasnella</taxon>
    </lineage>
</organism>
<gene>
    <name evidence="5" type="ORF">M407DRAFT_32712</name>
</gene>
<feature type="repeat" description="TPR" evidence="3">
    <location>
        <begin position="452"/>
        <end position="485"/>
    </location>
</feature>
<dbReference type="PROSITE" id="PS50011">
    <property type="entry name" value="PROTEIN_KINASE_DOM"/>
    <property type="match status" value="1"/>
</dbReference>
<dbReference type="InterPro" id="IPR011009">
    <property type="entry name" value="Kinase-like_dom_sf"/>
</dbReference>
<dbReference type="PROSITE" id="PS50005">
    <property type="entry name" value="TPR"/>
    <property type="match status" value="2"/>
</dbReference>
<dbReference type="GO" id="GO:0004672">
    <property type="term" value="F:protein kinase activity"/>
    <property type="evidence" value="ECO:0007669"/>
    <property type="project" value="InterPro"/>
</dbReference>
<protein>
    <recommendedName>
        <fullName evidence="4">Protein kinase domain-containing protein</fullName>
    </recommendedName>
</protein>
<dbReference type="InterPro" id="IPR051681">
    <property type="entry name" value="Ser/Thr_Kinases-Pseudokinases"/>
</dbReference>
<dbReference type="AlphaFoldDB" id="A0A0C3L7V9"/>
<evidence type="ECO:0000256" key="2">
    <source>
        <dbReference type="ARBA" id="ARBA00022840"/>
    </source>
</evidence>
<proteinExistence type="predicted"/>
<sequence>MTTVESVDQRKANRKLAVDEAYKTLEEYHINRRRIVFIANDERRAGGYGVVRQARLRASSYLPTWISSRLNDPPQVVAVKEIKLSAMYDPSDMKRAFTKEVLVWSRLKGHPGIAKFLGFCADLGRKEAWLISPWEPYGNVSEFISGRKLEVPEKLSLAYDTIDALAFLHQLDPPVCHGDLKSANVLVNLECRAVLCDFGLARLYEDSGFGRLESTAFKGSIRWCSPELLDGKPRTASSDIYSWAWLVWEIMTGELPYGEATADYVIMRKIFEGPVTHANGESRLRDCLQLWDLQTRCWAVDPLLRPTSAMCKTTFEYLPHCPPTPKTAGPHTRSAALLENLGDLENWKGNHKAGDAYLEQALRLFEEEGNDKGIASVLNKQAAAAYRDSNRPKIVKPASAALEKCRSLQDDIGVARALFWMAYAEPMVEGAIRKLQESEEIFRERGNSVGLAQCLERLGELYRQQGKTEKALSTLEEAVDIASRCGDRVGEVNALTTLGAVHWGHHHLDQAISTFQRAHDIAKSIGWEHELSTCLCRMGSLKLQQGIHAEGEELLRESVRVARSSNAGWRLAQALRLLGQCFQAQGRLEEAIQALEESYTIDQNFTPAFDPELAPAVVLLGELKSTLGQMEEALAWYDKAIAEYRKGGNTYKGEISKCLAAKDAMMLADMNRRDEGAWRSEASS</sequence>
<evidence type="ECO:0000313" key="6">
    <source>
        <dbReference type="Proteomes" id="UP000054248"/>
    </source>
</evidence>
<dbReference type="InterPro" id="IPR008271">
    <property type="entry name" value="Ser/Thr_kinase_AS"/>
</dbReference>
<dbReference type="InterPro" id="IPR019734">
    <property type="entry name" value="TPR_rpt"/>
</dbReference>
<dbReference type="Pfam" id="PF07714">
    <property type="entry name" value="PK_Tyr_Ser-Thr"/>
    <property type="match status" value="1"/>
</dbReference>